<keyword evidence="1" id="KW-0808">Transferase</keyword>
<reference evidence="1 2" key="1">
    <citation type="submission" date="2014-03" db="EMBL/GenBank/DDBJ databases">
        <title>The draft genome sequence of Thalassospira alkalitolerans JCM 18968.</title>
        <authorList>
            <person name="Lai Q."/>
            <person name="Shao Z."/>
        </authorList>
    </citation>
    <scope>NUCLEOTIDE SEQUENCE [LARGE SCALE GENOMIC DNA]</scope>
    <source>
        <strain evidence="1 2">JCM 18968</strain>
    </source>
</reference>
<organism evidence="1 2">
    <name type="scientific">Thalassospira alkalitolerans</name>
    <dbReference type="NCBI Taxonomy" id="1293890"/>
    <lineage>
        <taxon>Bacteria</taxon>
        <taxon>Pseudomonadati</taxon>
        <taxon>Pseudomonadota</taxon>
        <taxon>Alphaproteobacteria</taxon>
        <taxon>Rhodospirillales</taxon>
        <taxon>Thalassospiraceae</taxon>
        <taxon>Thalassospira</taxon>
    </lineage>
</organism>
<dbReference type="GO" id="GO:0016757">
    <property type="term" value="F:glycosyltransferase activity"/>
    <property type="evidence" value="ECO:0007669"/>
    <property type="project" value="InterPro"/>
</dbReference>
<sequence length="377" mass="42628">MQQCLNTGALDQAEAKARAVLASGTGPLNIWHMLADAVRKQGRIEEAKVLQEMMLEHLPQNVALRFELAETLLLLGEFDRGWREYRFRYSLPHTTNLERKVQTPRWDGAPIAGKTLLIHDEQGFGDTLQFIRMVPWVKKRSQANIVLQISPELASFGRRIPGADKIIIRGELPGPFDLHCEMMSLPMAMKLQMSDLPGEIPYFRPDRARLEIWRKKLASIRGPKIALVWAGRPTHLNDANRSMDLAQLVPLAAENKDITFLSVQKGPKSDEANTPPENMKIVNLSDDIQDFEDTAAILSLADLLISVDSSPVHLAGALGRPVWTMLPFVPDWRWLMNRSDTPWYPDMRLFRQNQIGNWGDVVSEMAKAIPAFLKSRA</sequence>
<proteinExistence type="predicted"/>
<dbReference type="AlphaFoldDB" id="A0A1Y2L5G8"/>
<dbReference type="STRING" id="1293890.TALK_21665"/>
<dbReference type="Gene3D" id="3.40.50.2000">
    <property type="entry name" value="Glycogen Phosphorylase B"/>
    <property type="match status" value="1"/>
</dbReference>
<dbReference type="InterPro" id="IPR002201">
    <property type="entry name" value="Glyco_trans_9"/>
</dbReference>
<dbReference type="InterPro" id="IPR011990">
    <property type="entry name" value="TPR-like_helical_dom_sf"/>
</dbReference>
<dbReference type="SUPFAM" id="SSF53756">
    <property type="entry name" value="UDP-Glycosyltransferase/glycogen phosphorylase"/>
    <property type="match status" value="1"/>
</dbReference>
<protein>
    <submittedName>
        <fullName evidence="1">Glycosyl transferase family 8</fullName>
    </submittedName>
</protein>
<dbReference type="EMBL" id="JFKB01000037">
    <property type="protein sequence ID" value="OSQ42359.1"/>
    <property type="molecule type" value="Genomic_DNA"/>
</dbReference>
<dbReference type="SUPFAM" id="SSF48452">
    <property type="entry name" value="TPR-like"/>
    <property type="match status" value="1"/>
</dbReference>
<comment type="caution">
    <text evidence="1">The sequence shown here is derived from an EMBL/GenBank/DDBJ whole genome shotgun (WGS) entry which is preliminary data.</text>
</comment>
<evidence type="ECO:0000313" key="1">
    <source>
        <dbReference type="EMBL" id="OSQ42359.1"/>
    </source>
</evidence>
<dbReference type="Gene3D" id="1.25.40.10">
    <property type="entry name" value="Tetratricopeptide repeat domain"/>
    <property type="match status" value="1"/>
</dbReference>
<dbReference type="Proteomes" id="UP000193396">
    <property type="component" value="Unassembled WGS sequence"/>
</dbReference>
<dbReference type="Pfam" id="PF01075">
    <property type="entry name" value="Glyco_transf_9"/>
    <property type="match status" value="1"/>
</dbReference>
<evidence type="ECO:0000313" key="2">
    <source>
        <dbReference type="Proteomes" id="UP000193396"/>
    </source>
</evidence>
<accession>A0A1Y2L5G8</accession>
<keyword evidence="2" id="KW-1185">Reference proteome</keyword>
<gene>
    <name evidence="1" type="ORF">TALK_21665</name>
</gene>
<name>A0A1Y2L5G8_9PROT</name>